<keyword evidence="2" id="KW-1185">Reference proteome</keyword>
<protein>
    <submittedName>
        <fullName evidence="1">Uncharacterized protein</fullName>
    </submittedName>
</protein>
<feature type="non-terminal residue" evidence="1">
    <location>
        <position position="58"/>
    </location>
</feature>
<reference evidence="1 2" key="1">
    <citation type="journal article" date="2018" name="Front. Plant Sci.">
        <title>Red Clover (Trifolium pratense) and Zigzag Clover (T. medium) - A Picture of Genomic Similarities and Differences.</title>
        <authorList>
            <person name="Dluhosova J."/>
            <person name="Istvanek J."/>
            <person name="Nedelnik J."/>
            <person name="Repkova J."/>
        </authorList>
    </citation>
    <scope>NUCLEOTIDE SEQUENCE [LARGE SCALE GENOMIC DNA]</scope>
    <source>
        <strain evidence="2">cv. 10/8</strain>
        <tissue evidence="1">Leaf</tissue>
    </source>
</reference>
<dbReference type="AlphaFoldDB" id="A0A392T501"/>
<comment type="caution">
    <text evidence="1">The sequence shown here is derived from an EMBL/GenBank/DDBJ whole genome shotgun (WGS) entry which is preliminary data.</text>
</comment>
<evidence type="ECO:0000313" key="2">
    <source>
        <dbReference type="Proteomes" id="UP000265520"/>
    </source>
</evidence>
<proteinExistence type="predicted"/>
<accession>A0A392T501</accession>
<dbReference type="Proteomes" id="UP000265520">
    <property type="component" value="Unassembled WGS sequence"/>
</dbReference>
<name>A0A392T501_9FABA</name>
<organism evidence="1 2">
    <name type="scientific">Trifolium medium</name>
    <dbReference type="NCBI Taxonomy" id="97028"/>
    <lineage>
        <taxon>Eukaryota</taxon>
        <taxon>Viridiplantae</taxon>
        <taxon>Streptophyta</taxon>
        <taxon>Embryophyta</taxon>
        <taxon>Tracheophyta</taxon>
        <taxon>Spermatophyta</taxon>
        <taxon>Magnoliopsida</taxon>
        <taxon>eudicotyledons</taxon>
        <taxon>Gunneridae</taxon>
        <taxon>Pentapetalae</taxon>
        <taxon>rosids</taxon>
        <taxon>fabids</taxon>
        <taxon>Fabales</taxon>
        <taxon>Fabaceae</taxon>
        <taxon>Papilionoideae</taxon>
        <taxon>50 kb inversion clade</taxon>
        <taxon>NPAAA clade</taxon>
        <taxon>Hologalegina</taxon>
        <taxon>IRL clade</taxon>
        <taxon>Trifolieae</taxon>
        <taxon>Trifolium</taxon>
    </lineage>
</organism>
<sequence length="58" mass="6487">MSREALIAIIFEVESSMLDAAKANFDNTVAQIKCLNPDVELVTEDMNEMKEVQDDVLV</sequence>
<dbReference type="EMBL" id="LXQA010508719">
    <property type="protein sequence ID" value="MCI56201.1"/>
    <property type="molecule type" value="Genomic_DNA"/>
</dbReference>
<evidence type="ECO:0000313" key="1">
    <source>
        <dbReference type="EMBL" id="MCI56201.1"/>
    </source>
</evidence>